<accession>A0AAN4ZVK7</accession>
<dbReference type="AlphaFoldDB" id="A0AAN4ZVK7"/>
<feature type="compositionally biased region" description="Polar residues" evidence="1">
    <location>
        <begin position="209"/>
        <end position="225"/>
    </location>
</feature>
<dbReference type="Proteomes" id="UP001328107">
    <property type="component" value="Unassembled WGS sequence"/>
</dbReference>
<evidence type="ECO:0000256" key="1">
    <source>
        <dbReference type="SAM" id="MobiDB-lite"/>
    </source>
</evidence>
<organism evidence="2 3">
    <name type="scientific">Pristionchus mayeri</name>
    <dbReference type="NCBI Taxonomy" id="1317129"/>
    <lineage>
        <taxon>Eukaryota</taxon>
        <taxon>Metazoa</taxon>
        <taxon>Ecdysozoa</taxon>
        <taxon>Nematoda</taxon>
        <taxon>Chromadorea</taxon>
        <taxon>Rhabditida</taxon>
        <taxon>Rhabditina</taxon>
        <taxon>Diplogasteromorpha</taxon>
        <taxon>Diplogasteroidea</taxon>
        <taxon>Neodiplogasteridae</taxon>
        <taxon>Pristionchus</taxon>
    </lineage>
</organism>
<evidence type="ECO:0000313" key="2">
    <source>
        <dbReference type="EMBL" id="GMR44430.1"/>
    </source>
</evidence>
<keyword evidence="3" id="KW-1185">Reference proteome</keyword>
<name>A0AAN4ZVK7_9BILA</name>
<proteinExistence type="predicted"/>
<gene>
    <name evidence="2" type="ORF">PMAYCL1PPCAC_14625</name>
</gene>
<feature type="region of interest" description="Disordered" evidence="1">
    <location>
        <begin position="157"/>
        <end position="177"/>
    </location>
</feature>
<dbReference type="EMBL" id="BTRK01000003">
    <property type="protein sequence ID" value="GMR44430.1"/>
    <property type="molecule type" value="Genomic_DNA"/>
</dbReference>
<sequence>QMTQREHVPSFQQELQRSLSKKSEISRQQKAVPGNGLQLSECLIDENDDLPPPPLHAIASGSSMLKLMMKKRADETAKSANFQEPTANEEEQLHNTLERRTSTIETDGEVAQIGRSEKIPSQFMQIQDELHKKVKKRAEDRMSLQGDLLQNIERQMGQSAVREKSGIENQTRQRGKTEFQQFQMELQIKMQKRAERSYKSEDEMRKLANETTITEMRTGGSSAKNVANGKEDEDLPPPPPHVLTTALPTMVCRN</sequence>
<reference evidence="3" key="1">
    <citation type="submission" date="2022-10" db="EMBL/GenBank/DDBJ databases">
        <title>Genome assembly of Pristionchus species.</title>
        <authorList>
            <person name="Yoshida K."/>
            <person name="Sommer R.J."/>
        </authorList>
    </citation>
    <scope>NUCLEOTIDE SEQUENCE [LARGE SCALE GENOMIC DNA]</scope>
    <source>
        <strain evidence="3">RS5460</strain>
    </source>
</reference>
<feature type="non-terminal residue" evidence="2">
    <location>
        <position position="1"/>
    </location>
</feature>
<feature type="region of interest" description="Disordered" evidence="1">
    <location>
        <begin position="71"/>
        <end position="96"/>
    </location>
</feature>
<feature type="region of interest" description="Disordered" evidence="1">
    <location>
        <begin position="209"/>
        <end position="254"/>
    </location>
</feature>
<feature type="compositionally biased region" description="Polar residues" evidence="1">
    <location>
        <begin position="167"/>
        <end position="177"/>
    </location>
</feature>
<feature type="region of interest" description="Disordered" evidence="1">
    <location>
        <begin position="1"/>
        <end position="37"/>
    </location>
</feature>
<evidence type="ECO:0000313" key="3">
    <source>
        <dbReference type="Proteomes" id="UP001328107"/>
    </source>
</evidence>
<protein>
    <submittedName>
        <fullName evidence="2">Uncharacterized protein</fullName>
    </submittedName>
</protein>
<comment type="caution">
    <text evidence="2">The sequence shown here is derived from an EMBL/GenBank/DDBJ whole genome shotgun (WGS) entry which is preliminary data.</text>
</comment>